<dbReference type="EMBL" id="JAFBMS010000058">
    <property type="protein sequence ID" value="KAG9339133.1"/>
    <property type="molecule type" value="Genomic_DNA"/>
</dbReference>
<evidence type="ECO:0000313" key="3">
    <source>
        <dbReference type="Proteomes" id="UP000824540"/>
    </source>
</evidence>
<feature type="region of interest" description="Disordered" evidence="1">
    <location>
        <begin position="103"/>
        <end position="175"/>
    </location>
</feature>
<sequence>MLKRKDLGQGDSHGEADDGNGNGVCDQVRQNGEIRNTGNRNGQLLFEAVIEVLHAIQEHNTHQPHNQGGDIGAGDVFQNSNQALHRQNMGQDLVLELGDEDVDGRGRGEATHQGLGQVNGHEAEPEQAQEELRRQGNFQKGGTTAHLDDAHQAGSCMTPVLRPETKSPNRYSRTG</sequence>
<keyword evidence="3" id="KW-1185">Reference proteome</keyword>
<dbReference type="AlphaFoldDB" id="A0A8T2NF34"/>
<feature type="compositionally biased region" description="Polar residues" evidence="1">
    <location>
        <begin position="166"/>
        <end position="175"/>
    </location>
</feature>
<gene>
    <name evidence="2" type="ORF">JZ751_024164</name>
</gene>
<organism evidence="2 3">
    <name type="scientific">Albula glossodonta</name>
    <name type="common">roundjaw bonefish</name>
    <dbReference type="NCBI Taxonomy" id="121402"/>
    <lineage>
        <taxon>Eukaryota</taxon>
        <taxon>Metazoa</taxon>
        <taxon>Chordata</taxon>
        <taxon>Craniata</taxon>
        <taxon>Vertebrata</taxon>
        <taxon>Euteleostomi</taxon>
        <taxon>Actinopterygii</taxon>
        <taxon>Neopterygii</taxon>
        <taxon>Teleostei</taxon>
        <taxon>Albuliformes</taxon>
        <taxon>Albulidae</taxon>
        <taxon>Albula</taxon>
    </lineage>
</organism>
<name>A0A8T2NF34_9TELE</name>
<proteinExistence type="predicted"/>
<feature type="region of interest" description="Disordered" evidence="1">
    <location>
        <begin position="1"/>
        <end position="27"/>
    </location>
</feature>
<protein>
    <submittedName>
        <fullName evidence="2">Uncharacterized protein</fullName>
    </submittedName>
</protein>
<reference evidence="2" key="1">
    <citation type="thesis" date="2021" institute="BYU ScholarsArchive" country="Provo, UT, USA">
        <title>Applications of and Algorithms for Genome Assembly and Genomic Analyses with an Emphasis on Marine Teleosts.</title>
        <authorList>
            <person name="Pickett B.D."/>
        </authorList>
    </citation>
    <scope>NUCLEOTIDE SEQUENCE</scope>
    <source>
        <strain evidence="2">HI-2016</strain>
    </source>
</reference>
<accession>A0A8T2NF34</accession>
<dbReference type="Proteomes" id="UP000824540">
    <property type="component" value="Unassembled WGS sequence"/>
</dbReference>
<evidence type="ECO:0000256" key="1">
    <source>
        <dbReference type="SAM" id="MobiDB-lite"/>
    </source>
</evidence>
<comment type="caution">
    <text evidence="2">The sequence shown here is derived from an EMBL/GenBank/DDBJ whole genome shotgun (WGS) entry which is preliminary data.</text>
</comment>
<evidence type="ECO:0000313" key="2">
    <source>
        <dbReference type="EMBL" id="KAG9339133.1"/>
    </source>
</evidence>
<feature type="compositionally biased region" description="Basic and acidic residues" evidence="1">
    <location>
        <begin position="1"/>
        <end position="16"/>
    </location>
</feature>